<evidence type="ECO:0000256" key="5">
    <source>
        <dbReference type="ARBA" id="ARBA00022833"/>
    </source>
</evidence>
<keyword evidence="11" id="KW-0121">Carboxypeptidase</keyword>
<dbReference type="GO" id="GO:0004181">
    <property type="term" value="F:metallocarboxypeptidase activity"/>
    <property type="evidence" value="ECO:0007669"/>
    <property type="project" value="InterPro"/>
</dbReference>
<dbReference type="SUPFAM" id="SSF53187">
    <property type="entry name" value="Zn-dependent exopeptidases"/>
    <property type="match status" value="1"/>
</dbReference>
<feature type="signal peptide" evidence="9">
    <location>
        <begin position="1"/>
        <end position="18"/>
    </location>
</feature>
<feature type="compositionally biased region" description="Pro residues" evidence="8">
    <location>
        <begin position="534"/>
        <end position="554"/>
    </location>
</feature>
<sequence>MKLQTALTILAFACASNGCLLPHEIDEIEGRATAAPRLSIRQAGQKFNKKWVPVGSADRFKGGATVPQGIGSKPQDFDNASKLSMLNVKEIKSGLDGLVKAYGNKIKVQSSAEKTVENRDIWYGVVGGHDKPRVFLTSGVHPRERGGPDNVLYFVSDLLWANKENKPLKYGKKTYSVEDVRKALDVGIAIIPAVNPDGIEHDQKTDSAWRKNRRPTKGGNFGVDINRNFQSLWDYKRLFAKDTAKMSDDPAQGTYVGPAALSEPETRAVANVFNKVNSLTWFMDIHSVMGAFLYGWGSALEQHSEPGMNFKNTTWDGKRGYRSSGYKEYIEEDDFKAQVSISEQMVNTIGVAAGQSGRYRSIPTVSLYPALGSTDDAMAKYYNGTCGANRINAVTFEFGRSGYRRGTPEQEIFYPDANEYMDNVMHTAVAMMEFVLNAAGEAGKEKTYKCDGKKPDEQQQQPQQPPQECKQDDTPRQKLDDLCKEKVIAALKDCQKRQPNANFQVCRDEVMPVVQRCQADPKKEVCGQGQDQPQPQPPKPEQPQRPSTPKPQQPQRPNAPNKPEEPKPTEPKPAECKVDKEKTAEITRQCRRKASDWYAQNCDRDNDPSFECRQRAQAVADQCKKDEASKLCPPQQQQQQQQKPEPKPESKPEPKPEQPPPPPPAAECKLDEQKTKDIDKSCGNMVREFHKENCIRNRDFSKECEQKSTAQYDQCKKDEASKVCQQQPQQQQQQQQQQQPQRPSAPRPEPQPEAKPEPAECNLDEQKTREINKQCVDKATAWFKRNCNGNNDPGRRCFKRAQAYADRCEKDETSKVCAQQQ</sequence>
<evidence type="ECO:0000256" key="9">
    <source>
        <dbReference type="SAM" id="SignalP"/>
    </source>
</evidence>
<reference evidence="11 12" key="1">
    <citation type="journal article" date="2016" name="Genome Biol. Evol.">
        <title>Divergent and convergent evolution of fungal pathogenicity.</title>
        <authorList>
            <person name="Shang Y."/>
            <person name="Xiao G."/>
            <person name="Zheng P."/>
            <person name="Cen K."/>
            <person name="Zhan S."/>
            <person name="Wang C."/>
        </authorList>
    </citation>
    <scope>NUCLEOTIDE SEQUENCE [LARGE SCALE GENOMIC DNA]</scope>
    <source>
        <strain evidence="11 12">RCEF 2490</strain>
    </source>
</reference>
<feature type="region of interest" description="Disordered" evidence="8">
    <location>
        <begin position="522"/>
        <end position="681"/>
    </location>
</feature>
<keyword evidence="6" id="KW-0482">Metalloprotease</keyword>
<accession>A0A168EKH2</accession>
<proteinExistence type="inferred from homology"/>
<feature type="region of interest" description="Disordered" evidence="8">
    <location>
        <begin position="718"/>
        <end position="766"/>
    </location>
</feature>
<dbReference type="GO" id="GO:0008270">
    <property type="term" value="F:zinc ion binding"/>
    <property type="evidence" value="ECO:0007669"/>
    <property type="project" value="InterPro"/>
</dbReference>
<dbReference type="PROSITE" id="PS52035">
    <property type="entry name" value="PEPTIDASE_M14"/>
    <property type="match status" value="1"/>
</dbReference>
<feature type="compositionally biased region" description="Basic and acidic residues" evidence="8">
    <location>
        <begin position="446"/>
        <end position="457"/>
    </location>
</feature>
<feature type="compositionally biased region" description="Basic and acidic residues" evidence="8">
    <location>
        <begin position="668"/>
        <end position="680"/>
    </location>
</feature>
<protein>
    <submittedName>
        <fullName evidence="11">Zinc carboxypeptidase A 1</fullName>
    </submittedName>
</protein>
<evidence type="ECO:0000256" key="4">
    <source>
        <dbReference type="ARBA" id="ARBA00022801"/>
    </source>
</evidence>
<dbReference type="PANTHER" id="PTHR11705">
    <property type="entry name" value="PROTEASE FAMILY M14 CARBOXYPEPTIDASE A,B"/>
    <property type="match status" value="1"/>
</dbReference>
<dbReference type="PANTHER" id="PTHR11705:SF143">
    <property type="entry name" value="SLL0236 PROTEIN"/>
    <property type="match status" value="1"/>
</dbReference>
<dbReference type="STRING" id="1081109.A0A168EKH2"/>
<evidence type="ECO:0000256" key="7">
    <source>
        <dbReference type="PROSITE-ProRule" id="PRU01379"/>
    </source>
</evidence>
<feature type="compositionally biased region" description="Low complexity" evidence="8">
    <location>
        <begin position="633"/>
        <end position="643"/>
    </location>
</feature>
<evidence type="ECO:0000256" key="8">
    <source>
        <dbReference type="SAM" id="MobiDB-lite"/>
    </source>
</evidence>
<feature type="compositionally biased region" description="Low complexity" evidence="8">
    <location>
        <begin position="725"/>
        <end position="742"/>
    </location>
</feature>
<keyword evidence="4" id="KW-0378">Hydrolase</keyword>
<feature type="compositionally biased region" description="Basic and acidic residues" evidence="8">
    <location>
        <begin position="750"/>
        <end position="766"/>
    </location>
</feature>
<comment type="cofactor">
    <cofactor evidence="1">
        <name>Zn(2+)</name>
        <dbReference type="ChEBI" id="CHEBI:29105"/>
    </cofactor>
</comment>
<comment type="caution">
    <text evidence="11">The sequence shown here is derived from an EMBL/GenBank/DDBJ whole genome shotgun (WGS) entry which is preliminary data.</text>
</comment>
<dbReference type="AlphaFoldDB" id="A0A168EKH2"/>
<feature type="domain" description="Peptidase M14" evidence="10">
    <location>
        <begin position="84"/>
        <end position="438"/>
    </location>
</feature>
<evidence type="ECO:0000313" key="12">
    <source>
        <dbReference type="Proteomes" id="UP000078544"/>
    </source>
</evidence>
<evidence type="ECO:0000256" key="3">
    <source>
        <dbReference type="ARBA" id="ARBA00022670"/>
    </source>
</evidence>
<keyword evidence="12" id="KW-1185">Reference proteome</keyword>
<feature type="compositionally biased region" description="Basic and acidic residues" evidence="8">
    <location>
        <begin position="644"/>
        <end position="656"/>
    </location>
</feature>
<gene>
    <name evidence="11" type="ORF">AAL_02446</name>
</gene>
<keyword evidence="3" id="KW-0645">Protease</keyword>
<dbReference type="EMBL" id="AZGY01000004">
    <property type="protein sequence ID" value="KZZ98895.1"/>
    <property type="molecule type" value="Genomic_DNA"/>
</dbReference>
<dbReference type="Gene3D" id="3.40.630.10">
    <property type="entry name" value="Zn peptidases"/>
    <property type="match status" value="1"/>
</dbReference>
<evidence type="ECO:0000313" key="11">
    <source>
        <dbReference type="EMBL" id="KZZ98895.1"/>
    </source>
</evidence>
<feature type="active site" description="Proton donor/acceptor" evidence="7">
    <location>
        <position position="397"/>
    </location>
</feature>
<dbReference type="OrthoDB" id="3626597at2759"/>
<feature type="compositionally biased region" description="Basic and acidic residues" evidence="8">
    <location>
        <begin position="562"/>
        <end position="585"/>
    </location>
</feature>
<evidence type="ECO:0000259" key="10">
    <source>
        <dbReference type="PROSITE" id="PS52035"/>
    </source>
</evidence>
<name>A0A168EKH2_9HYPO</name>
<evidence type="ECO:0000256" key="6">
    <source>
        <dbReference type="ARBA" id="ARBA00023049"/>
    </source>
</evidence>
<evidence type="ECO:0000256" key="2">
    <source>
        <dbReference type="ARBA" id="ARBA00005988"/>
    </source>
</evidence>
<feature type="compositionally biased region" description="Basic and acidic residues" evidence="8">
    <location>
        <begin position="602"/>
        <end position="614"/>
    </location>
</feature>
<dbReference type="Pfam" id="PF00246">
    <property type="entry name" value="Peptidase_M14"/>
    <property type="match status" value="1"/>
</dbReference>
<comment type="similarity">
    <text evidence="2 7">Belongs to the peptidase M14 family.</text>
</comment>
<feature type="chain" id="PRO_5007896618" evidence="9">
    <location>
        <begin position="19"/>
        <end position="821"/>
    </location>
</feature>
<feature type="region of interest" description="Disordered" evidence="8">
    <location>
        <begin position="446"/>
        <end position="475"/>
    </location>
</feature>
<evidence type="ECO:0000256" key="1">
    <source>
        <dbReference type="ARBA" id="ARBA00001947"/>
    </source>
</evidence>
<keyword evidence="9" id="KW-0732">Signal</keyword>
<organism evidence="11 12">
    <name type="scientific">Moelleriella libera RCEF 2490</name>
    <dbReference type="NCBI Taxonomy" id="1081109"/>
    <lineage>
        <taxon>Eukaryota</taxon>
        <taxon>Fungi</taxon>
        <taxon>Dikarya</taxon>
        <taxon>Ascomycota</taxon>
        <taxon>Pezizomycotina</taxon>
        <taxon>Sordariomycetes</taxon>
        <taxon>Hypocreomycetidae</taxon>
        <taxon>Hypocreales</taxon>
        <taxon>Clavicipitaceae</taxon>
        <taxon>Moelleriella</taxon>
    </lineage>
</organism>
<dbReference type="SMART" id="SM00631">
    <property type="entry name" value="Zn_pept"/>
    <property type="match status" value="1"/>
</dbReference>
<dbReference type="Proteomes" id="UP000078544">
    <property type="component" value="Unassembled WGS sequence"/>
</dbReference>
<dbReference type="InterPro" id="IPR000834">
    <property type="entry name" value="Peptidase_M14"/>
</dbReference>
<dbReference type="GO" id="GO:0006508">
    <property type="term" value="P:proteolysis"/>
    <property type="evidence" value="ECO:0007669"/>
    <property type="project" value="UniProtKB-KW"/>
</dbReference>
<keyword evidence="5" id="KW-0862">Zinc</keyword>